<evidence type="ECO:0000256" key="1">
    <source>
        <dbReference type="SAM" id="MobiDB-lite"/>
    </source>
</evidence>
<name>A0ABS8US39_DATST</name>
<feature type="region of interest" description="Disordered" evidence="1">
    <location>
        <begin position="16"/>
        <end position="43"/>
    </location>
</feature>
<proteinExistence type="predicted"/>
<keyword evidence="3" id="KW-1185">Reference proteome</keyword>
<dbReference type="EMBL" id="JACEIK010002538">
    <property type="protein sequence ID" value="MCD9637676.1"/>
    <property type="molecule type" value="Genomic_DNA"/>
</dbReference>
<comment type="caution">
    <text evidence="2">The sequence shown here is derived from an EMBL/GenBank/DDBJ whole genome shotgun (WGS) entry which is preliminary data.</text>
</comment>
<evidence type="ECO:0000313" key="2">
    <source>
        <dbReference type="EMBL" id="MCD9637676.1"/>
    </source>
</evidence>
<sequence length="119" mass="12910">MRRHYLGMAFHARRDEQDWHRPGTRRHSSGAIEGAKTSIQRDDRGDAALERNVGIAAGLDSMVTLPGTRCHHLQLISMRGAATSLAQGQARGTTLPESAMVGRPGAKACQMAIKIQIPL</sequence>
<gene>
    <name evidence="2" type="ORF">HAX54_021088</name>
</gene>
<evidence type="ECO:0000313" key="3">
    <source>
        <dbReference type="Proteomes" id="UP000823775"/>
    </source>
</evidence>
<organism evidence="2 3">
    <name type="scientific">Datura stramonium</name>
    <name type="common">Jimsonweed</name>
    <name type="synonym">Common thornapple</name>
    <dbReference type="NCBI Taxonomy" id="4076"/>
    <lineage>
        <taxon>Eukaryota</taxon>
        <taxon>Viridiplantae</taxon>
        <taxon>Streptophyta</taxon>
        <taxon>Embryophyta</taxon>
        <taxon>Tracheophyta</taxon>
        <taxon>Spermatophyta</taxon>
        <taxon>Magnoliopsida</taxon>
        <taxon>eudicotyledons</taxon>
        <taxon>Gunneridae</taxon>
        <taxon>Pentapetalae</taxon>
        <taxon>asterids</taxon>
        <taxon>lamiids</taxon>
        <taxon>Solanales</taxon>
        <taxon>Solanaceae</taxon>
        <taxon>Solanoideae</taxon>
        <taxon>Datureae</taxon>
        <taxon>Datura</taxon>
    </lineage>
</organism>
<reference evidence="2 3" key="1">
    <citation type="journal article" date="2021" name="BMC Genomics">
        <title>Datura genome reveals duplications of psychoactive alkaloid biosynthetic genes and high mutation rate following tissue culture.</title>
        <authorList>
            <person name="Rajewski A."/>
            <person name="Carter-House D."/>
            <person name="Stajich J."/>
            <person name="Litt A."/>
        </authorList>
    </citation>
    <scope>NUCLEOTIDE SEQUENCE [LARGE SCALE GENOMIC DNA]</scope>
    <source>
        <strain evidence="2">AR-01</strain>
    </source>
</reference>
<protein>
    <submittedName>
        <fullName evidence="2">Uncharacterized protein</fullName>
    </submittedName>
</protein>
<dbReference type="Proteomes" id="UP000823775">
    <property type="component" value="Unassembled WGS sequence"/>
</dbReference>
<accession>A0ABS8US39</accession>